<gene>
    <name evidence="1" type="ORF">ACH49W_16940</name>
</gene>
<sequence>MLETSSWASDPTPVPSVERPIAALRDLHAVLRELATGFPPGVLVGLTVRSGDEIGVRAWSSPRAKLAEEAQLISETAPNRLTLHEESAVTVADLDAETRWSECRAQLRLLGLRSLHCRRVAGANGRVAALALYADRPNVLADLDGALKPACHEIAAMLDGGQ</sequence>
<accession>A0ABW7X1Y1</accession>
<evidence type="ECO:0000313" key="1">
    <source>
        <dbReference type="EMBL" id="MFI2475065.1"/>
    </source>
</evidence>
<protein>
    <recommendedName>
        <fullName evidence="3">GAF domain-containing protein</fullName>
    </recommendedName>
</protein>
<evidence type="ECO:0008006" key="3">
    <source>
        <dbReference type="Google" id="ProtNLM"/>
    </source>
</evidence>
<comment type="caution">
    <text evidence="1">The sequence shown here is derived from an EMBL/GenBank/DDBJ whole genome shotgun (WGS) entry which is preliminary data.</text>
</comment>
<dbReference type="RefSeq" id="WP_357404159.1">
    <property type="nucleotide sequence ID" value="NZ_JBEYCD010000005.1"/>
</dbReference>
<name>A0ABW7X1Y1_9NOCA</name>
<dbReference type="Proteomes" id="UP001611415">
    <property type="component" value="Unassembled WGS sequence"/>
</dbReference>
<evidence type="ECO:0000313" key="2">
    <source>
        <dbReference type="Proteomes" id="UP001611415"/>
    </source>
</evidence>
<organism evidence="1 2">
    <name type="scientific">Nocardia xishanensis</name>
    <dbReference type="NCBI Taxonomy" id="238964"/>
    <lineage>
        <taxon>Bacteria</taxon>
        <taxon>Bacillati</taxon>
        <taxon>Actinomycetota</taxon>
        <taxon>Actinomycetes</taxon>
        <taxon>Mycobacteriales</taxon>
        <taxon>Nocardiaceae</taxon>
        <taxon>Nocardia</taxon>
    </lineage>
</organism>
<proteinExistence type="predicted"/>
<dbReference type="EMBL" id="JBIRYO010000009">
    <property type="protein sequence ID" value="MFI2475065.1"/>
    <property type="molecule type" value="Genomic_DNA"/>
</dbReference>
<keyword evidence="2" id="KW-1185">Reference proteome</keyword>
<reference evidence="1 2" key="1">
    <citation type="submission" date="2024-10" db="EMBL/GenBank/DDBJ databases">
        <title>The Natural Products Discovery Center: Release of the First 8490 Sequenced Strains for Exploring Actinobacteria Biosynthetic Diversity.</title>
        <authorList>
            <person name="Kalkreuter E."/>
            <person name="Kautsar S.A."/>
            <person name="Yang D."/>
            <person name="Bader C.D."/>
            <person name="Teijaro C.N."/>
            <person name="Fluegel L."/>
            <person name="Davis C.M."/>
            <person name="Simpson J.R."/>
            <person name="Lauterbach L."/>
            <person name="Steele A.D."/>
            <person name="Gui C."/>
            <person name="Meng S."/>
            <person name="Li G."/>
            <person name="Viehrig K."/>
            <person name="Ye F."/>
            <person name="Su P."/>
            <person name="Kiefer A.F."/>
            <person name="Nichols A."/>
            <person name="Cepeda A.J."/>
            <person name="Yan W."/>
            <person name="Fan B."/>
            <person name="Jiang Y."/>
            <person name="Adhikari A."/>
            <person name="Zheng C.-J."/>
            <person name="Schuster L."/>
            <person name="Cowan T.M."/>
            <person name="Smanski M.J."/>
            <person name="Chevrette M.G."/>
            <person name="De Carvalho L.P.S."/>
            <person name="Shen B."/>
        </authorList>
    </citation>
    <scope>NUCLEOTIDE SEQUENCE [LARGE SCALE GENOMIC DNA]</scope>
    <source>
        <strain evidence="1 2">NPDC019275</strain>
    </source>
</reference>